<name>A0A4C1UQT9_EUMVA</name>
<dbReference type="Proteomes" id="UP000299102">
    <property type="component" value="Unassembled WGS sequence"/>
</dbReference>
<dbReference type="AlphaFoldDB" id="A0A4C1UQT9"/>
<accession>A0A4C1UQT9</accession>
<evidence type="ECO:0000313" key="3">
    <source>
        <dbReference type="Proteomes" id="UP000299102"/>
    </source>
</evidence>
<dbReference type="EMBL" id="BGZK01000211">
    <property type="protein sequence ID" value="GBP28811.1"/>
    <property type="molecule type" value="Genomic_DNA"/>
</dbReference>
<evidence type="ECO:0000313" key="2">
    <source>
        <dbReference type="EMBL" id="GBP28811.1"/>
    </source>
</evidence>
<evidence type="ECO:0000256" key="1">
    <source>
        <dbReference type="SAM" id="MobiDB-lite"/>
    </source>
</evidence>
<keyword evidence="3" id="KW-1185">Reference proteome</keyword>
<sequence>MGVPYRGQLGCCRKLVNATDRRLSLSEPAGRRLYRELHSTDVVFGRRHTRTFLTQIVNQITATTFELVKPRQKRVARNEHGPQGAGGGRAAARIRALTQRQIDPDDVTTLTPRPPPPPQTLRDYHWNEPRKAALEAGPATSTVDVANCFVKINGYVIRYMKLRVGAARPERPALLWISRSRNNLIGGCRREGRA</sequence>
<organism evidence="2 3">
    <name type="scientific">Eumeta variegata</name>
    <name type="common">Bagworm moth</name>
    <name type="synonym">Eumeta japonica</name>
    <dbReference type="NCBI Taxonomy" id="151549"/>
    <lineage>
        <taxon>Eukaryota</taxon>
        <taxon>Metazoa</taxon>
        <taxon>Ecdysozoa</taxon>
        <taxon>Arthropoda</taxon>
        <taxon>Hexapoda</taxon>
        <taxon>Insecta</taxon>
        <taxon>Pterygota</taxon>
        <taxon>Neoptera</taxon>
        <taxon>Endopterygota</taxon>
        <taxon>Lepidoptera</taxon>
        <taxon>Glossata</taxon>
        <taxon>Ditrysia</taxon>
        <taxon>Tineoidea</taxon>
        <taxon>Psychidae</taxon>
        <taxon>Oiketicinae</taxon>
        <taxon>Eumeta</taxon>
    </lineage>
</organism>
<reference evidence="2 3" key="1">
    <citation type="journal article" date="2019" name="Commun. Biol.">
        <title>The bagworm genome reveals a unique fibroin gene that provides high tensile strength.</title>
        <authorList>
            <person name="Kono N."/>
            <person name="Nakamura H."/>
            <person name="Ohtoshi R."/>
            <person name="Tomita M."/>
            <person name="Numata K."/>
            <person name="Arakawa K."/>
        </authorList>
    </citation>
    <scope>NUCLEOTIDE SEQUENCE [LARGE SCALE GENOMIC DNA]</scope>
</reference>
<comment type="caution">
    <text evidence="2">The sequence shown here is derived from an EMBL/GenBank/DDBJ whole genome shotgun (WGS) entry which is preliminary data.</text>
</comment>
<proteinExistence type="predicted"/>
<feature type="region of interest" description="Disordered" evidence="1">
    <location>
        <begin position="71"/>
        <end position="124"/>
    </location>
</feature>
<gene>
    <name evidence="2" type="ORF">EVAR_19856_1</name>
</gene>
<protein>
    <submittedName>
        <fullName evidence="2">Uncharacterized protein</fullName>
    </submittedName>
</protein>